<dbReference type="GO" id="GO:0006633">
    <property type="term" value="P:fatty acid biosynthetic process"/>
    <property type="evidence" value="ECO:0007669"/>
    <property type="project" value="UniProtKB-UniPathway"/>
</dbReference>
<evidence type="ECO:0000313" key="11">
    <source>
        <dbReference type="EMBL" id="STQ87149.1"/>
    </source>
</evidence>
<keyword evidence="4 9" id="KW-0444">Lipid biosynthesis</keyword>
<dbReference type="Proteomes" id="UP000029922">
    <property type="component" value="Unassembled WGS sequence"/>
</dbReference>
<reference evidence="11 14" key="2">
    <citation type="submission" date="2018-06" db="EMBL/GenBank/DDBJ databases">
        <authorList>
            <consortium name="Pathogen Informatics"/>
            <person name="Doyle S."/>
        </authorList>
    </citation>
    <scope>NUCLEOTIDE SEQUENCE [LARGE SCALE GENOMIC DNA]</scope>
    <source>
        <strain evidence="11 14">NCTC12714</strain>
    </source>
</reference>
<evidence type="ECO:0000256" key="7">
    <source>
        <dbReference type="ARBA" id="ARBA00023160"/>
    </source>
</evidence>
<dbReference type="InterPro" id="IPR000089">
    <property type="entry name" value="Biotin_lipoyl"/>
</dbReference>
<dbReference type="NCBIfam" id="NF005457">
    <property type="entry name" value="PRK07051.1"/>
    <property type="match status" value="1"/>
</dbReference>
<proteinExistence type="predicted"/>
<keyword evidence="14" id="KW-1185">Reference proteome</keyword>
<comment type="function">
    <text evidence="1 9">This protein is a component of the acetyl coenzyme A carboxylase complex; first, biotin carboxylase catalyzes the carboxylation of the carrier protein and then the transcarboxylase transfers the carboxyl group to form malonyl-CoA.</text>
</comment>
<evidence type="ECO:0000259" key="10">
    <source>
        <dbReference type="PROSITE" id="PS50968"/>
    </source>
</evidence>
<dbReference type="STRING" id="216.LS73_10095"/>
<evidence type="ECO:0000256" key="3">
    <source>
        <dbReference type="ARBA" id="ARBA00017562"/>
    </source>
</evidence>
<evidence type="ECO:0000313" key="14">
    <source>
        <dbReference type="Proteomes" id="UP000255139"/>
    </source>
</evidence>
<dbReference type="OrthoDB" id="9811735at2"/>
<dbReference type="InterPro" id="IPR011053">
    <property type="entry name" value="Single_hybrid_motif"/>
</dbReference>
<dbReference type="EMBL" id="UGJE01000002">
    <property type="protein sequence ID" value="STQ87149.1"/>
    <property type="molecule type" value="Genomic_DNA"/>
</dbReference>
<dbReference type="PROSITE" id="PS50968">
    <property type="entry name" value="BIOTINYL_LIPOYL"/>
    <property type="match status" value="1"/>
</dbReference>
<keyword evidence="7 9" id="KW-0275">Fatty acid biosynthesis</keyword>
<dbReference type="GO" id="GO:0009317">
    <property type="term" value="C:acetyl-CoA carboxylase complex"/>
    <property type="evidence" value="ECO:0007669"/>
    <property type="project" value="InterPro"/>
</dbReference>
<gene>
    <name evidence="11" type="primary">accB_2</name>
    <name evidence="12" type="ORF">LS73_009260</name>
    <name evidence="11" type="ORF">NCTC12714_01971</name>
</gene>
<dbReference type="InterPro" id="IPR001882">
    <property type="entry name" value="Biotin_BS"/>
</dbReference>
<evidence type="ECO:0000256" key="5">
    <source>
        <dbReference type="ARBA" id="ARBA00022832"/>
    </source>
</evidence>
<name>A0A099TY20_9HELI</name>
<dbReference type="Pfam" id="PF00364">
    <property type="entry name" value="Biotin_lipoyl"/>
    <property type="match status" value="1"/>
</dbReference>
<dbReference type="InterPro" id="IPR001249">
    <property type="entry name" value="AcCoA_biotinCC"/>
</dbReference>
<evidence type="ECO:0000256" key="9">
    <source>
        <dbReference type="RuleBase" id="RU364072"/>
    </source>
</evidence>
<dbReference type="UniPathway" id="UPA00094"/>
<accession>A0A099TY20</accession>
<evidence type="ECO:0000256" key="4">
    <source>
        <dbReference type="ARBA" id="ARBA00022516"/>
    </source>
</evidence>
<evidence type="ECO:0000256" key="2">
    <source>
        <dbReference type="ARBA" id="ARBA00005194"/>
    </source>
</evidence>
<sequence length="77" mass="8412">MAEVLSPIPGTFYRKPNPDAAPFVEIGSEVNEDTTVCLVEVMKTFNEIKAGAKGKIVDIKAENEQFVNPGDVLFVIE</sequence>
<dbReference type="PANTHER" id="PTHR45266">
    <property type="entry name" value="OXALOACETATE DECARBOXYLASE ALPHA CHAIN"/>
    <property type="match status" value="1"/>
</dbReference>
<dbReference type="RefSeq" id="WP_034559644.1">
    <property type="nucleotide sequence ID" value="NZ_FZML01000026.1"/>
</dbReference>
<dbReference type="Gene3D" id="2.40.50.100">
    <property type="match status" value="1"/>
</dbReference>
<dbReference type="Proteomes" id="UP000255139">
    <property type="component" value="Unassembled WGS sequence"/>
</dbReference>
<evidence type="ECO:0000256" key="8">
    <source>
        <dbReference type="ARBA" id="ARBA00023267"/>
    </source>
</evidence>
<keyword evidence="6 9" id="KW-0443">Lipid metabolism</keyword>
<keyword evidence="5 9" id="KW-0276">Fatty acid metabolism</keyword>
<dbReference type="InterPro" id="IPR050709">
    <property type="entry name" value="Biotin_Carboxyl_Carrier/Decarb"/>
</dbReference>
<dbReference type="PRINTS" id="PR01071">
    <property type="entry name" value="ACOABIOTINCC"/>
</dbReference>
<evidence type="ECO:0000313" key="13">
    <source>
        <dbReference type="Proteomes" id="UP000029922"/>
    </source>
</evidence>
<dbReference type="GO" id="GO:0003989">
    <property type="term" value="F:acetyl-CoA carboxylase activity"/>
    <property type="evidence" value="ECO:0007669"/>
    <property type="project" value="InterPro"/>
</dbReference>
<dbReference type="EMBL" id="JRPD02000037">
    <property type="protein sequence ID" value="TLD98217.1"/>
    <property type="molecule type" value="Genomic_DNA"/>
</dbReference>
<feature type="domain" description="Lipoyl-binding" evidence="10">
    <location>
        <begin position="1"/>
        <end position="77"/>
    </location>
</feature>
<dbReference type="PROSITE" id="PS00188">
    <property type="entry name" value="BIOTIN"/>
    <property type="match status" value="1"/>
</dbReference>
<keyword evidence="8 9" id="KW-0092">Biotin</keyword>
<dbReference type="CDD" id="cd06850">
    <property type="entry name" value="biotinyl_domain"/>
    <property type="match status" value="1"/>
</dbReference>
<organism evidence="11 14">
    <name type="scientific">Helicobacter muridarum</name>
    <dbReference type="NCBI Taxonomy" id="216"/>
    <lineage>
        <taxon>Bacteria</taxon>
        <taxon>Pseudomonadati</taxon>
        <taxon>Campylobacterota</taxon>
        <taxon>Epsilonproteobacteria</taxon>
        <taxon>Campylobacterales</taxon>
        <taxon>Helicobacteraceae</taxon>
        <taxon>Helicobacter</taxon>
    </lineage>
</organism>
<evidence type="ECO:0000256" key="6">
    <source>
        <dbReference type="ARBA" id="ARBA00023098"/>
    </source>
</evidence>
<protein>
    <recommendedName>
        <fullName evidence="3 9">Biotin carboxyl carrier protein of acetyl-CoA carboxylase</fullName>
    </recommendedName>
</protein>
<dbReference type="PANTHER" id="PTHR45266:SF3">
    <property type="entry name" value="OXALOACETATE DECARBOXYLASE ALPHA CHAIN"/>
    <property type="match status" value="1"/>
</dbReference>
<dbReference type="AlphaFoldDB" id="A0A099TY20"/>
<comment type="pathway">
    <text evidence="2 9">Lipid metabolism; fatty acid biosynthesis.</text>
</comment>
<evidence type="ECO:0000313" key="12">
    <source>
        <dbReference type="EMBL" id="TLD98217.1"/>
    </source>
</evidence>
<evidence type="ECO:0000256" key="1">
    <source>
        <dbReference type="ARBA" id="ARBA00003761"/>
    </source>
</evidence>
<reference evidence="12 13" key="1">
    <citation type="journal article" date="2014" name="Genome Announc.">
        <title>Draft genome sequences of eight enterohepatic helicobacter species isolated from both laboratory and wild rodents.</title>
        <authorList>
            <person name="Sheh A."/>
            <person name="Shen Z."/>
            <person name="Fox J.G."/>
        </authorList>
    </citation>
    <scope>NUCLEOTIDE SEQUENCE [LARGE SCALE GENOMIC DNA]</scope>
    <source>
        <strain evidence="12 13">ST1</strain>
    </source>
</reference>
<dbReference type="SUPFAM" id="SSF51230">
    <property type="entry name" value="Single hybrid motif"/>
    <property type="match status" value="1"/>
</dbReference>